<evidence type="ECO:0008006" key="5">
    <source>
        <dbReference type="Google" id="ProtNLM"/>
    </source>
</evidence>
<reference evidence="3" key="1">
    <citation type="submission" date="2022-01" db="EMBL/GenBank/DDBJ databases">
        <authorList>
            <person name="Jo J.-H."/>
            <person name="Im W.-T."/>
        </authorList>
    </citation>
    <scope>NUCLEOTIDE SEQUENCE</scope>
    <source>
        <strain evidence="3">NA20</strain>
    </source>
</reference>
<keyword evidence="2" id="KW-0732">Signal</keyword>
<comment type="caution">
    <text evidence="3">The sequence shown here is derived from an EMBL/GenBank/DDBJ whole genome shotgun (WGS) entry which is preliminary data.</text>
</comment>
<evidence type="ECO:0000256" key="1">
    <source>
        <dbReference type="SAM" id="Phobius"/>
    </source>
</evidence>
<keyword evidence="1" id="KW-0472">Membrane</keyword>
<evidence type="ECO:0000313" key="4">
    <source>
        <dbReference type="Proteomes" id="UP001165367"/>
    </source>
</evidence>
<dbReference type="RefSeq" id="WP_237869580.1">
    <property type="nucleotide sequence ID" value="NZ_JAKLTR010000003.1"/>
</dbReference>
<name>A0ABS9KNA2_9BACT</name>
<proteinExistence type="predicted"/>
<accession>A0ABS9KNA2</accession>
<feature type="transmembrane region" description="Helical" evidence="1">
    <location>
        <begin position="116"/>
        <end position="138"/>
    </location>
</feature>
<keyword evidence="4" id="KW-1185">Reference proteome</keyword>
<dbReference type="Proteomes" id="UP001165367">
    <property type="component" value="Unassembled WGS sequence"/>
</dbReference>
<evidence type="ECO:0000256" key="2">
    <source>
        <dbReference type="SAM" id="SignalP"/>
    </source>
</evidence>
<organism evidence="3 4">
    <name type="scientific">Terrimonas ginsenosidimutans</name>
    <dbReference type="NCBI Taxonomy" id="2908004"/>
    <lineage>
        <taxon>Bacteria</taxon>
        <taxon>Pseudomonadati</taxon>
        <taxon>Bacteroidota</taxon>
        <taxon>Chitinophagia</taxon>
        <taxon>Chitinophagales</taxon>
        <taxon>Chitinophagaceae</taxon>
        <taxon>Terrimonas</taxon>
    </lineage>
</organism>
<protein>
    <recommendedName>
        <fullName evidence="5">DUF2178 domain-containing protein</fullName>
    </recommendedName>
</protein>
<keyword evidence="1" id="KW-1133">Transmembrane helix</keyword>
<feature type="transmembrane region" description="Helical" evidence="1">
    <location>
        <begin position="92"/>
        <end position="110"/>
    </location>
</feature>
<feature type="transmembrane region" description="Helical" evidence="1">
    <location>
        <begin position="35"/>
        <end position="60"/>
    </location>
</feature>
<sequence>MKKLSLLATILLSTMMVNAQDESGYRNYLPVPEEVMRATIIFTGMYLIGSFILTLIRTLLDHRLKRKMLDKGVSEELARQFFQSNTKDVKSLTMKWFIIFLSVAAGFILVSQTQPLGFHSIGIVCFCIALGYLAYYFFVRKTENK</sequence>
<gene>
    <name evidence="3" type="ORF">LZZ85_05900</name>
</gene>
<evidence type="ECO:0000313" key="3">
    <source>
        <dbReference type="EMBL" id="MCG2613802.1"/>
    </source>
</evidence>
<keyword evidence="1" id="KW-0812">Transmembrane</keyword>
<dbReference type="EMBL" id="JAKLTR010000003">
    <property type="protein sequence ID" value="MCG2613802.1"/>
    <property type="molecule type" value="Genomic_DNA"/>
</dbReference>
<feature type="chain" id="PRO_5045797936" description="DUF2178 domain-containing protein" evidence="2">
    <location>
        <begin position="20"/>
        <end position="145"/>
    </location>
</feature>
<feature type="signal peptide" evidence="2">
    <location>
        <begin position="1"/>
        <end position="19"/>
    </location>
</feature>